<comment type="caution">
    <text evidence="2">The sequence shown here is derived from an EMBL/GenBank/DDBJ whole genome shotgun (WGS) entry which is preliminary data.</text>
</comment>
<dbReference type="EMBL" id="MUHB01000012">
    <property type="protein sequence ID" value="OXB03777.1"/>
    <property type="molecule type" value="Genomic_DNA"/>
</dbReference>
<reference evidence="3 4" key="2">
    <citation type="submission" date="2016-11" db="EMBL/GenBank/DDBJ databases">
        <authorList>
            <person name="Varghese N."/>
            <person name="Submissions S."/>
        </authorList>
    </citation>
    <scope>NUCLEOTIDE SEQUENCE [LARGE SCALE GENOMIC DNA]</scope>
    <source>
        <strain evidence="3 4">DSM 6368</strain>
    </source>
</reference>
<reference evidence="2 5" key="1">
    <citation type="submission" date="2016-11" db="EMBL/GenBank/DDBJ databases">
        <title>Whole genomes of Flavobacteriaceae.</title>
        <authorList>
            <person name="Stine C."/>
            <person name="Li C."/>
            <person name="Tadesse D."/>
        </authorList>
    </citation>
    <scope>NUCLEOTIDE SEQUENCE [LARGE SCALE GENOMIC DNA]</scope>
    <source>
        <strain evidence="2 5">ATCC 19366</strain>
    </source>
</reference>
<dbReference type="Proteomes" id="UP000184216">
    <property type="component" value="Unassembled WGS sequence"/>
</dbReference>
<dbReference type="EMBL" id="FRBX01000001">
    <property type="protein sequence ID" value="SHL67365.1"/>
    <property type="molecule type" value="Genomic_DNA"/>
</dbReference>
<proteinExistence type="predicted"/>
<evidence type="ECO:0000313" key="5">
    <source>
        <dbReference type="Proteomes" id="UP000198431"/>
    </source>
</evidence>
<evidence type="ECO:0000313" key="3">
    <source>
        <dbReference type="EMBL" id="SHL67365.1"/>
    </source>
</evidence>
<evidence type="ECO:0000313" key="4">
    <source>
        <dbReference type="Proteomes" id="UP000184216"/>
    </source>
</evidence>
<dbReference type="Proteomes" id="UP000198431">
    <property type="component" value="Unassembled WGS sequence"/>
</dbReference>
<evidence type="ECO:0000256" key="1">
    <source>
        <dbReference type="SAM" id="SignalP"/>
    </source>
</evidence>
<dbReference type="RefSeq" id="WP_073394124.1">
    <property type="nucleotide sequence ID" value="NZ_FRBX01000001.1"/>
</dbReference>
<dbReference type="InterPro" id="IPR025737">
    <property type="entry name" value="FApF"/>
</dbReference>
<name>A0AB36NZS9_9FLAO</name>
<organism evidence="2 5">
    <name type="scientific">Flavobacterium pectinovorum</name>
    <dbReference type="NCBI Taxonomy" id="29533"/>
    <lineage>
        <taxon>Bacteria</taxon>
        <taxon>Pseudomonadati</taxon>
        <taxon>Bacteroidota</taxon>
        <taxon>Flavobacteriia</taxon>
        <taxon>Flavobacteriales</taxon>
        <taxon>Flavobacteriaceae</taxon>
        <taxon>Flavobacterium</taxon>
    </lineage>
</organism>
<keyword evidence="4" id="KW-1185">Reference proteome</keyword>
<dbReference type="Pfam" id="PF13557">
    <property type="entry name" value="Phenol_MetA_deg"/>
    <property type="match status" value="1"/>
</dbReference>
<sequence length="321" mass="35534">MRKVSFNFGLSLIVFLSVSLSAIAQGDGPRNLLWSPKNTFAFLPKWMGMNQNITPGNVLIKDADLHIDAFPLTLVYNFGLANRYAQVMLNAVPGSVSGTLQASQPGLPAPHLSSSGFADGFIGFKIGLVNQPALNVIEYSHYEKKTFSMMFYGRLWYSGSYDSTKPLNLGSNRLTFELGFPIDLWLSKDPKRPTWLEIYPAIHMYTPNNDPLFISMANKSQQHALYSVENHLSHNFTDNFWLSADLRYQYGGDVKLDGVDQNDKQNILGGGITAGYQVMKMLGLNASYGGIIAGDNGAQSNMIRITAVISYANLKKLQKPE</sequence>
<accession>A0AB36NZS9</accession>
<protein>
    <submittedName>
        <fullName evidence="3">MetA-pathway of phenol degradation</fullName>
    </submittedName>
</protein>
<evidence type="ECO:0000313" key="2">
    <source>
        <dbReference type="EMBL" id="OXB03777.1"/>
    </source>
</evidence>
<feature type="signal peptide" evidence="1">
    <location>
        <begin position="1"/>
        <end position="24"/>
    </location>
</feature>
<gene>
    <name evidence="2" type="ORF">B0A72_14865</name>
    <name evidence="3" type="ORF">SAMN05444387_1202</name>
</gene>
<feature type="chain" id="PRO_5044266768" evidence="1">
    <location>
        <begin position="25"/>
        <end position="321"/>
    </location>
</feature>
<keyword evidence="1" id="KW-0732">Signal</keyword>
<dbReference type="AlphaFoldDB" id="A0AB36NZS9"/>